<name>A0A0R2KFU5_LACAM</name>
<protein>
    <recommendedName>
        <fullName evidence="4">Serine protease</fullName>
    </recommendedName>
</protein>
<reference evidence="2 3" key="1">
    <citation type="journal article" date="2015" name="Genome Announc.">
        <title>Expanding the biotechnology potential of lactobacilli through comparative genomics of 213 strains and associated genera.</title>
        <authorList>
            <person name="Sun Z."/>
            <person name="Harris H.M."/>
            <person name="McCann A."/>
            <person name="Guo C."/>
            <person name="Argimon S."/>
            <person name="Zhang W."/>
            <person name="Yang X."/>
            <person name="Jeffery I.B."/>
            <person name="Cooney J.C."/>
            <person name="Kagawa T.F."/>
            <person name="Liu W."/>
            <person name="Song Y."/>
            <person name="Salvetti E."/>
            <person name="Wrobel A."/>
            <person name="Rasinkangas P."/>
            <person name="Parkhill J."/>
            <person name="Rea M.C."/>
            <person name="O'Sullivan O."/>
            <person name="Ritari J."/>
            <person name="Douillard F.P."/>
            <person name="Paul Ross R."/>
            <person name="Yang R."/>
            <person name="Briner A.E."/>
            <person name="Felis G.E."/>
            <person name="de Vos W.M."/>
            <person name="Barrangou R."/>
            <person name="Klaenhammer T.R."/>
            <person name="Caufield P.W."/>
            <person name="Cui Y."/>
            <person name="Zhang H."/>
            <person name="O'Toole P.W."/>
        </authorList>
    </citation>
    <scope>NUCLEOTIDE SEQUENCE [LARGE SCALE GENOMIC DNA]</scope>
    <source>
        <strain evidence="2 3">DSM 16698</strain>
    </source>
</reference>
<organism evidence="2 3">
    <name type="scientific">Lactobacillus amylovorus subsp. animalium DSM 16698</name>
    <dbReference type="NCBI Taxonomy" id="695563"/>
    <lineage>
        <taxon>Bacteria</taxon>
        <taxon>Bacillati</taxon>
        <taxon>Bacillota</taxon>
        <taxon>Bacilli</taxon>
        <taxon>Lactobacillales</taxon>
        <taxon>Lactobacillaceae</taxon>
        <taxon>Lactobacillus</taxon>
        <taxon>Lactobacillus amylovorus subsp. animalium</taxon>
    </lineage>
</organism>
<feature type="chain" id="PRO_5039098351" description="Serine protease" evidence="1">
    <location>
        <begin position="28"/>
        <end position="393"/>
    </location>
</feature>
<comment type="caution">
    <text evidence="2">The sequence shown here is derived from an EMBL/GenBank/DDBJ whole genome shotgun (WGS) entry which is preliminary data.</text>
</comment>
<feature type="signal peptide" evidence="1">
    <location>
        <begin position="1"/>
        <end position="27"/>
    </location>
</feature>
<dbReference type="AlphaFoldDB" id="A0A0R2KFU5"/>
<accession>A0A0R2KFU5</accession>
<dbReference type="RefSeq" id="WP_056985763.1">
    <property type="nucleotide sequence ID" value="NZ_JQBQ01000046.1"/>
</dbReference>
<evidence type="ECO:0000313" key="3">
    <source>
        <dbReference type="Proteomes" id="UP000051529"/>
    </source>
</evidence>
<evidence type="ECO:0000256" key="1">
    <source>
        <dbReference type="SAM" id="SignalP"/>
    </source>
</evidence>
<proteinExistence type="predicted"/>
<dbReference type="PATRIC" id="fig|695563.3.peg.1389"/>
<keyword evidence="1" id="KW-0732">Signal</keyword>
<dbReference type="EMBL" id="JQBQ01000046">
    <property type="protein sequence ID" value="KRN88291.1"/>
    <property type="molecule type" value="Genomic_DNA"/>
</dbReference>
<evidence type="ECO:0000313" key="2">
    <source>
        <dbReference type="EMBL" id="KRN88291.1"/>
    </source>
</evidence>
<sequence>MKFNKKILMISAATLMLVSPVASLANANTISAASVKKVSYAKQTTVTVKKKTPQLFMATGGRALTTGKYYKKGQKLTVDQLGGMNILANSSPDAYHIKGTDYYVWAKDVKAKRALQDIDYTSRGLTTVRTNKSKAPLYSFDAEKSTPASYAFMKGTDFKVNGAMYLYNAKTDKSELYYHLTNHYHTMANLRTSPDFPNRFNTELVDTGDAFVKASDVNFFSGKKLKPINTAASAKDGSKIAILENQEADLKDLLGKVDSVKNSVKYKLSSSLKRDNYDLAVRDAQTQVNSRKLMSTAEAQYLIWSLKTYESELDGAKVKVGNMNKLTSNEKLAIGLLVISVYGKNTDKESLYGYAKFNKGNDKTFTLTIEDMHNQNKVVSTKTMKTSDFAQKR</sequence>
<evidence type="ECO:0008006" key="4">
    <source>
        <dbReference type="Google" id="ProtNLM"/>
    </source>
</evidence>
<dbReference type="Proteomes" id="UP000051529">
    <property type="component" value="Unassembled WGS sequence"/>
</dbReference>
<gene>
    <name evidence="2" type="ORF">IV44_GL001328</name>
</gene>
<dbReference type="Gene3D" id="1.20.120.1850">
    <property type="entry name" value="Ebh helix bundles repeating unit (S and A modules)"/>
    <property type="match status" value="1"/>
</dbReference>